<comment type="caution">
    <text evidence="2">The sequence shown here is derived from an EMBL/GenBank/DDBJ whole genome shotgun (WGS) entry which is preliminary data.</text>
</comment>
<keyword evidence="3" id="KW-1185">Reference proteome</keyword>
<dbReference type="Gramene" id="mRNA:HanXRQr2_Chr03g0118921">
    <property type="protein sequence ID" value="mRNA:HanXRQr2_Chr03g0118921"/>
    <property type="gene ID" value="HanXRQr2_Chr03g0118921"/>
</dbReference>
<feature type="region of interest" description="Disordered" evidence="1">
    <location>
        <begin position="18"/>
        <end position="43"/>
    </location>
</feature>
<dbReference type="Proteomes" id="UP000215914">
    <property type="component" value="Unassembled WGS sequence"/>
</dbReference>
<sequence length="113" mass="12630">MPCIMCISVQLNQVHNKTQGTSLSGTQNHLKPEPKHKIHKQPSFYDPKMTRAGVRTSSFIHRLSQNIGRQTLPSLEAHETPYSTLFLSLMSLSLFLETVCTLHALLARSDSGI</sequence>
<proteinExistence type="predicted"/>
<dbReference type="AlphaFoldDB" id="A0A9K3NWI6"/>
<dbReference type="EMBL" id="MNCJ02000318">
    <property type="protein sequence ID" value="KAF5815089.1"/>
    <property type="molecule type" value="Genomic_DNA"/>
</dbReference>
<reference evidence="2" key="2">
    <citation type="submission" date="2020-06" db="EMBL/GenBank/DDBJ databases">
        <title>Helianthus annuus Genome sequencing and assembly Release 2.</title>
        <authorList>
            <person name="Gouzy J."/>
            <person name="Langlade N."/>
            <person name="Munos S."/>
        </authorList>
    </citation>
    <scope>NUCLEOTIDE SEQUENCE</scope>
    <source>
        <tissue evidence="2">Leaves</tissue>
    </source>
</reference>
<feature type="compositionally biased region" description="Polar residues" evidence="1">
    <location>
        <begin position="18"/>
        <end position="29"/>
    </location>
</feature>
<gene>
    <name evidence="2" type="ORF">HanXRQr2_Chr03g0118921</name>
</gene>
<evidence type="ECO:0000313" key="3">
    <source>
        <dbReference type="Proteomes" id="UP000215914"/>
    </source>
</evidence>
<reference evidence="2" key="1">
    <citation type="journal article" date="2017" name="Nature">
        <title>The sunflower genome provides insights into oil metabolism, flowering and Asterid evolution.</title>
        <authorList>
            <person name="Badouin H."/>
            <person name="Gouzy J."/>
            <person name="Grassa C.J."/>
            <person name="Murat F."/>
            <person name="Staton S.E."/>
            <person name="Cottret L."/>
            <person name="Lelandais-Briere C."/>
            <person name="Owens G.L."/>
            <person name="Carrere S."/>
            <person name="Mayjonade B."/>
            <person name="Legrand L."/>
            <person name="Gill N."/>
            <person name="Kane N.C."/>
            <person name="Bowers J.E."/>
            <person name="Hubner S."/>
            <person name="Bellec A."/>
            <person name="Berard A."/>
            <person name="Berges H."/>
            <person name="Blanchet N."/>
            <person name="Boniface M.C."/>
            <person name="Brunel D."/>
            <person name="Catrice O."/>
            <person name="Chaidir N."/>
            <person name="Claudel C."/>
            <person name="Donnadieu C."/>
            <person name="Faraut T."/>
            <person name="Fievet G."/>
            <person name="Helmstetter N."/>
            <person name="King M."/>
            <person name="Knapp S.J."/>
            <person name="Lai Z."/>
            <person name="Le Paslier M.C."/>
            <person name="Lippi Y."/>
            <person name="Lorenzon L."/>
            <person name="Mandel J.R."/>
            <person name="Marage G."/>
            <person name="Marchand G."/>
            <person name="Marquand E."/>
            <person name="Bret-Mestries E."/>
            <person name="Morien E."/>
            <person name="Nambeesan S."/>
            <person name="Nguyen T."/>
            <person name="Pegot-Espagnet P."/>
            <person name="Pouilly N."/>
            <person name="Raftis F."/>
            <person name="Sallet E."/>
            <person name="Schiex T."/>
            <person name="Thomas J."/>
            <person name="Vandecasteele C."/>
            <person name="Vares D."/>
            <person name="Vear F."/>
            <person name="Vautrin S."/>
            <person name="Crespi M."/>
            <person name="Mangin B."/>
            <person name="Burke J.M."/>
            <person name="Salse J."/>
            <person name="Munos S."/>
            <person name="Vincourt P."/>
            <person name="Rieseberg L.H."/>
            <person name="Langlade N.B."/>
        </authorList>
    </citation>
    <scope>NUCLEOTIDE SEQUENCE</scope>
    <source>
        <tissue evidence="2">Leaves</tissue>
    </source>
</reference>
<protein>
    <submittedName>
        <fullName evidence="2">Uncharacterized protein</fullName>
    </submittedName>
</protein>
<accession>A0A9K3NWI6</accession>
<evidence type="ECO:0000313" key="2">
    <source>
        <dbReference type="EMBL" id="KAF5815089.1"/>
    </source>
</evidence>
<organism evidence="2 3">
    <name type="scientific">Helianthus annuus</name>
    <name type="common">Common sunflower</name>
    <dbReference type="NCBI Taxonomy" id="4232"/>
    <lineage>
        <taxon>Eukaryota</taxon>
        <taxon>Viridiplantae</taxon>
        <taxon>Streptophyta</taxon>
        <taxon>Embryophyta</taxon>
        <taxon>Tracheophyta</taxon>
        <taxon>Spermatophyta</taxon>
        <taxon>Magnoliopsida</taxon>
        <taxon>eudicotyledons</taxon>
        <taxon>Gunneridae</taxon>
        <taxon>Pentapetalae</taxon>
        <taxon>asterids</taxon>
        <taxon>campanulids</taxon>
        <taxon>Asterales</taxon>
        <taxon>Asteraceae</taxon>
        <taxon>Asteroideae</taxon>
        <taxon>Heliantheae alliance</taxon>
        <taxon>Heliantheae</taxon>
        <taxon>Helianthus</taxon>
    </lineage>
</organism>
<evidence type="ECO:0000256" key="1">
    <source>
        <dbReference type="SAM" id="MobiDB-lite"/>
    </source>
</evidence>
<name>A0A9K3NWI6_HELAN</name>